<feature type="transmembrane region" description="Helical" evidence="1">
    <location>
        <begin position="247"/>
        <end position="267"/>
    </location>
</feature>
<evidence type="ECO:0000313" key="3">
    <source>
        <dbReference type="Proteomes" id="UP000199375"/>
    </source>
</evidence>
<sequence length="421" mass="44524">MSVEVAGSCRILLHELRIRPDGDDWIVGRVDTGDFVAVPEIAAAALRLLGAGHSVDETHRRLRAERGREIDVAGFVRDLVGLGFVAAVDGRPVPGAPVPAPTLPRLRPRHVRWLVTRPVAGAALAVTGAAAVTALLAPGVLPSHRDLLWSPHASLVLAGNAAVAWSIILLHELAHLLTARAHGVPGRLGLGTRLQFLVAQTDVSGIWAAPRSARLTVYLAGMVVNVVVASVAVLVRAAAAPGTPVDRAAAVVLLLAVLPLPVQFLVFMRTDVYFVLQDVAGARNLYADGAAYARWWLRRAARRPGADPSLALPARERSAVRWYALLLVVGTAACLAVAATVTVPFTLALLVDAAGGLRPGGDPVDRFDAAVTAAVFGGSWAVWGWAWWRRHGRRLHARRRARRAGPEAVAGMAGHESTGGR</sequence>
<dbReference type="AlphaFoldDB" id="A0A1C4XQF0"/>
<feature type="transmembrane region" description="Helical" evidence="1">
    <location>
        <begin position="369"/>
        <end position="388"/>
    </location>
</feature>
<keyword evidence="1" id="KW-0812">Transmembrane</keyword>
<dbReference type="EMBL" id="FMCW01000028">
    <property type="protein sequence ID" value="SCF10749.1"/>
    <property type="molecule type" value="Genomic_DNA"/>
</dbReference>
<gene>
    <name evidence="2" type="ORF">GA0070558_128104</name>
</gene>
<proteinExistence type="predicted"/>
<name>A0A1C4XQF0_9ACTN</name>
<keyword evidence="1" id="KW-1133">Transmembrane helix</keyword>
<accession>A0A1C4XQF0</accession>
<feature type="transmembrane region" description="Helical" evidence="1">
    <location>
        <begin position="149"/>
        <end position="170"/>
    </location>
</feature>
<dbReference type="RefSeq" id="WP_091284252.1">
    <property type="nucleotide sequence ID" value="NZ_FMCW01000028.1"/>
</dbReference>
<evidence type="ECO:0000256" key="1">
    <source>
        <dbReference type="SAM" id="Phobius"/>
    </source>
</evidence>
<feature type="transmembrane region" description="Helical" evidence="1">
    <location>
        <begin position="215"/>
        <end position="235"/>
    </location>
</feature>
<feature type="transmembrane region" description="Helical" evidence="1">
    <location>
        <begin position="114"/>
        <end position="137"/>
    </location>
</feature>
<organism evidence="2 3">
    <name type="scientific">Micromonospora haikouensis</name>
    <dbReference type="NCBI Taxonomy" id="686309"/>
    <lineage>
        <taxon>Bacteria</taxon>
        <taxon>Bacillati</taxon>
        <taxon>Actinomycetota</taxon>
        <taxon>Actinomycetes</taxon>
        <taxon>Micromonosporales</taxon>
        <taxon>Micromonosporaceae</taxon>
        <taxon>Micromonospora</taxon>
    </lineage>
</organism>
<dbReference type="Proteomes" id="UP000199375">
    <property type="component" value="Unassembled WGS sequence"/>
</dbReference>
<keyword evidence="1" id="KW-0472">Membrane</keyword>
<feature type="transmembrane region" description="Helical" evidence="1">
    <location>
        <begin position="322"/>
        <end position="349"/>
    </location>
</feature>
<protein>
    <submittedName>
        <fullName evidence="2">Peptidase family M50</fullName>
    </submittedName>
</protein>
<evidence type="ECO:0000313" key="2">
    <source>
        <dbReference type="EMBL" id="SCF10749.1"/>
    </source>
</evidence>
<reference evidence="2 3" key="1">
    <citation type="submission" date="2016-06" db="EMBL/GenBank/DDBJ databases">
        <authorList>
            <person name="Kjaerup R.B."/>
            <person name="Dalgaard T.S."/>
            <person name="Juul-Madsen H.R."/>
        </authorList>
    </citation>
    <scope>NUCLEOTIDE SEQUENCE [LARGE SCALE GENOMIC DNA]</scope>
    <source>
        <strain evidence="2 3">DSM 45626</strain>
    </source>
</reference>